<keyword evidence="2" id="KW-0732">Signal</keyword>
<evidence type="ECO:0000256" key="2">
    <source>
        <dbReference type="SAM" id="SignalP"/>
    </source>
</evidence>
<accession>A0A916ZNN1</accession>
<name>A0A916ZNN1_9HYPH</name>
<gene>
    <name evidence="3" type="ORF">GCM10011390_26850</name>
</gene>
<sequence>MIRSKTALAFGLLAALFAAPAFADCPGHVSAEAKGTTTTADSGTPPPPPPPSGQPG</sequence>
<dbReference type="Proteomes" id="UP000644699">
    <property type="component" value="Unassembled WGS sequence"/>
</dbReference>
<dbReference type="AlphaFoldDB" id="A0A916ZNN1"/>
<keyword evidence="4" id="KW-1185">Reference proteome</keyword>
<reference evidence="3" key="1">
    <citation type="journal article" date="2014" name="Int. J. Syst. Evol. Microbiol.">
        <title>Complete genome sequence of Corynebacterium casei LMG S-19264T (=DSM 44701T), isolated from a smear-ripened cheese.</title>
        <authorList>
            <consortium name="US DOE Joint Genome Institute (JGI-PGF)"/>
            <person name="Walter F."/>
            <person name="Albersmeier A."/>
            <person name="Kalinowski J."/>
            <person name="Ruckert C."/>
        </authorList>
    </citation>
    <scope>NUCLEOTIDE SEQUENCE</scope>
    <source>
        <strain evidence="3">CGMCC 1.15367</strain>
    </source>
</reference>
<dbReference type="EMBL" id="BMIQ01000004">
    <property type="protein sequence ID" value="GGE06361.1"/>
    <property type="molecule type" value="Genomic_DNA"/>
</dbReference>
<feature type="region of interest" description="Disordered" evidence="1">
    <location>
        <begin position="27"/>
        <end position="56"/>
    </location>
</feature>
<feature type="chain" id="PRO_5037623052" evidence="2">
    <location>
        <begin position="24"/>
        <end position="56"/>
    </location>
</feature>
<evidence type="ECO:0000313" key="4">
    <source>
        <dbReference type="Proteomes" id="UP000644699"/>
    </source>
</evidence>
<protein>
    <submittedName>
        <fullName evidence="3">Uncharacterized protein</fullName>
    </submittedName>
</protein>
<evidence type="ECO:0000256" key="1">
    <source>
        <dbReference type="SAM" id="MobiDB-lite"/>
    </source>
</evidence>
<reference evidence="3" key="2">
    <citation type="submission" date="2020-09" db="EMBL/GenBank/DDBJ databases">
        <authorList>
            <person name="Sun Q."/>
            <person name="Zhou Y."/>
        </authorList>
    </citation>
    <scope>NUCLEOTIDE SEQUENCE</scope>
    <source>
        <strain evidence="3">CGMCC 1.15367</strain>
    </source>
</reference>
<feature type="compositionally biased region" description="Pro residues" evidence="1">
    <location>
        <begin position="44"/>
        <end position="56"/>
    </location>
</feature>
<comment type="caution">
    <text evidence="3">The sequence shown here is derived from an EMBL/GenBank/DDBJ whole genome shotgun (WGS) entry which is preliminary data.</text>
</comment>
<feature type="signal peptide" evidence="2">
    <location>
        <begin position="1"/>
        <end position="23"/>
    </location>
</feature>
<evidence type="ECO:0000313" key="3">
    <source>
        <dbReference type="EMBL" id="GGE06361.1"/>
    </source>
</evidence>
<organism evidence="3 4">
    <name type="scientific">Aureimonas endophytica</name>
    <dbReference type="NCBI Taxonomy" id="2027858"/>
    <lineage>
        <taxon>Bacteria</taxon>
        <taxon>Pseudomonadati</taxon>
        <taxon>Pseudomonadota</taxon>
        <taxon>Alphaproteobacteria</taxon>
        <taxon>Hyphomicrobiales</taxon>
        <taxon>Aurantimonadaceae</taxon>
        <taxon>Aureimonas</taxon>
    </lineage>
</organism>
<proteinExistence type="predicted"/>
<dbReference type="RefSeq" id="WP_188909295.1">
    <property type="nucleotide sequence ID" value="NZ_BMIQ01000004.1"/>
</dbReference>